<comment type="caution">
    <text evidence="3">The sequence shown here is derived from an EMBL/GenBank/DDBJ whole genome shotgun (WGS) entry which is preliminary data.</text>
</comment>
<keyword evidence="4" id="KW-1185">Reference proteome</keyword>
<proteinExistence type="predicted"/>
<organism evidence="3 4">
    <name type="scientific">Jilunia laotingensis</name>
    <dbReference type="NCBI Taxonomy" id="2763675"/>
    <lineage>
        <taxon>Bacteria</taxon>
        <taxon>Pseudomonadati</taxon>
        <taxon>Bacteroidota</taxon>
        <taxon>Bacteroidia</taxon>
        <taxon>Bacteroidales</taxon>
        <taxon>Bacteroidaceae</taxon>
        <taxon>Jilunia</taxon>
    </lineage>
</organism>
<name>A0A926F1S6_9BACT</name>
<dbReference type="GO" id="GO:0016757">
    <property type="term" value="F:glycosyltransferase activity"/>
    <property type="evidence" value="ECO:0007669"/>
    <property type="project" value="InterPro"/>
</dbReference>
<gene>
    <name evidence="3" type="ORF">H8744_12715</name>
</gene>
<evidence type="ECO:0000313" key="4">
    <source>
        <dbReference type="Proteomes" id="UP000651085"/>
    </source>
</evidence>
<sequence>MKILHIIPSLEIGGAERLLSDLLPLLKEQNNSVDLLLFSNDVSFFYNKLKFAGIKIYSLNRRNFYNPLIVINIMQRVRGYDIVHVHLFPSLYWVSIASLFSQSFFFYTEHSTFNKRRNFLFLQYLERIVYKPYHRIISISDETQIALKKWLGIVKEDNRFKVISNGIDLNSIISDKEKFTHEELGIPEDSKILIMVSRFTLAKDQKTLIKSMKYVLKSVHLLLVGDGDTQESCRELASNLGLSNIHFLGKRDDIVKLMNSSDIGIQSSNWEGFGLTALEMMASGLPVIASDVAGLKQVVEGAGLVFEVNNAFDLAQKINDLLNNIPLYNKIKSQSLQRALEYDIRITAQKYLCEYKSIHNV</sequence>
<evidence type="ECO:0000259" key="1">
    <source>
        <dbReference type="Pfam" id="PF00534"/>
    </source>
</evidence>
<dbReference type="InterPro" id="IPR001296">
    <property type="entry name" value="Glyco_trans_1"/>
</dbReference>
<dbReference type="PANTHER" id="PTHR12526:SF630">
    <property type="entry name" value="GLYCOSYLTRANSFERASE"/>
    <property type="match status" value="1"/>
</dbReference>
<dbReference type="PANTHER" id="PTHR12526">
    <property type="entry name" value="GLYCOSYLTRANSFERASE"/>
    <property type="match status" value="1"/>
</dbReference>
<reference evidence="3" key="1">
    <citation type="submission" date="2020-08" db="EMBL/GenBank/DDBJ databases">
        <title>Genome public.</title>
        <authorList>
            <person name="Liu C."/>
            <person name="Sun Q."/>
        </authorList>
    </citation>
    <scope>NUCLEOTIDE SEQUENCE</scope>
    <source>
        <strain evidence="3">N12</strain>
    </source>
</reference>
<dbReference type="Proteomes" id="UP000651085">
    <property type="component" value="Unassembled WGS sequence"/>
</dbReference>
<dbReference type="Pfam" id="PF00534">
    <property type="entry name" value="Glycos_transf_1"/>
    <property type="match status" value="1"/>
</dbReference>
<protein>
    <submittedName>
        <fullName evidence="3">Glycosyltransferase</fullName>
    </submittedName>
</protein>
<evidence type="ECO:0000259" key="2">
    <source>
        <dbReference type="Pfam" id="PF13439"/>
    </source>
</evidence>
<dbReference type="CDD" id="cd03811">
    <property type="entry name" value="GT4_GT28_WabH-like"/>
    <property type="match status" value="1"/>
</dbReference>
<evidence type="ECO:0000313" key="3">
    <source>
        <dbReference type="EMBL" id="MBC8594093.1"/>
    </source>
</evidence>
<dbReference type="AlphaFoldDB" id="A0A926F1S6"/>
<dbReference type="SUPFAM" id="SSF53756">
    <property type="entry name" value="UDP-Glycosyltransferase/glycogen phosphorylase"/>
    <property type="match status" value="1"/>
</dbReference>
<feature type="domain" description="Glycosyl transferase family 1" evidence="1">
    <location>
        <begin position="179"/>
        <end position="335"/>
    </location>
</feature>
<dbReference type="Pfam" id="PF13439">
    <property type="entry name" value="Glyco_transf_4"/>
    <property type="match status" value="1"/>
</dbReference>
<accession>A0A926F1S6</accession>
<dbReference type="RefSeq" id="WP_262435195.1">
    <property type="nucleotide sequence ID" value="NZ_JACRTF010000001.1"/>
</dbReference>
<dbReference type="Gene3D" id="3.40.50.2000">
    <property type="entry name" value="Glycogen Phosphorylase B"/>
    <property type="match status" value="2"/>
</dbReference>
<feature type="domain" description="Glycosyltransferase subfamily 4-like N-terminal" evidence="2">
    <location>
        <begin position="12"/>
        <end position="170"/>
    </location>
</feature>
<dbReference type="InterPro" id="IPR028098">
    <property type="entry name" value="Glyco_trans_4-like_N"/>
</dbReference>
<dbReference type="EMBL" id="JACRTF010000001">
    <property type="protein sequence ID" value="MBC8594093.1"/>
    <property type="molecule type" value="Genomic_DNA"/>
</dbReference>